<feature type="domain" description="4Fe-4S ferredoxin-type" evidence="5">
    <location>
        <begin position="298"/>
        <end position="327"/>
    </location>
</feature>
<evidence type="ECO:0000256" key="2">
    <source>
        <dbReference type="ARBA" id="ARBA00022723"/>
    </source>
</evidence>
<feature type="domain" description="4Fe-4S ferredoxin-type" evidence="5">
    <location>
        <begin position="524"/>
        <end position="553"/>
    </location>
</feature>
<protein>
    <submittedName>
        <fullName evidence="6">4Fe-4S dicluster domain-containing protein</fullName>
    </submittedName>
</protein>
<name>A0A1H3JMJ7_9RHOB</name>
<dbReference type="EMBL" id="FNPX01000001">
    <property type="protein sequence ID" value="SDY40819.1"/>
    <property type="molecule type" value="Genomic_DNA"/>
</dbReference>
<dbReference type="AlphaFoldDB" id="A0A1H3JMJ7"/>
<dbReference type="Pfam" id="PF13237">
    <property type="entry name" value="Fer4_10"/>
    <property type="match status" value="1"/>
</dbReference>
<gene>
    <name evidence="6" type="ORF">SAMN05444004_101376</name>
</gene>
<proteinExistence type="predicted"/>
<dbReference type="RefSeq" id="WP_092641399.1">
    <property type="nucleotide sequence ID" value="NZ_FNPX01000001.1"/>
</dbReference>
<evidence type="ECO:0000313" key="7">
    <source>
        <dbReference type="Proteomes" id="UP000198914"/>
    </source>
</evidence>
<accession>A0A1H3JMJ7</accession>
<dbReference type="PANTHER" id="PTHR43687:SF4">
    <property type="entry name" value="BLR5484 PROTEIN"/>
    <property type="match status" value="1"/>
</dbReference>
<dbReference type="SUPFAM" id="SSF54862">
    <property type="entry name" value="4Fe-4S ferredoxins"/>
    <property type="match status" value="1"/>
</dbReference>
<keyword evidence="2" id="KW-0479">Metal-binding</keyword>
<keyword evidence="1" id="KW-0004">4Fe-4S</keyword>
<evidence type="ECO:0000259" key="5">
    <source>
        <dbReference type="PROSITE" id="PS51379"/>
    </source>
</evidence>
<dbReference type="PROSITE" id="PS51379">
    <property type="entry name" value="4FE4S_FER_2"/>
    <property type="match status" value="3"/>
</dbReference>
<evidence type="ECO:0000256" key="4">
    <source>
        <dbReference type="ARBA" id="ARBA00023014"/>
    </source>
</evidence>
<dbReference type="STRING" id="1244108.SAMN05444004_101376"/>
<feature type="domain" description="4Fe-4S ferredoxin-type" evidence="5">
    <location>
        <begin position="493"/>
        <end position="523"/>
    </location>
</feature>
<dbReference type="Pfam" id="PF12838">
    <property type="entry name" value="Fer4_7"/>
    <property type="match status" value="1"/>
</dbReference>
<evidence type="ECO:0000313" key="6">
    <source>
        <dbReference type="EMBL" id="SDY40819.1"/>
    </source>
</evidence>
<keyword evidence="4" id="KW-0411">Iron-sulfur</keyword>
<dbReference type="PANTHER" id="PTHR43687">
    <property type="entry name" value="ADENYLYLSULFATE REDUCTASE, BETA SUBUNIT"/>
    <property type="match status" value="1"/>
</dbReference>
<dbReference type="PROSITE" id="PS00198">
    <property type="entry name" value="4FE4S_FER_1"/>
    <property type="match status" value="3"/>
</dbReference>
<sequence length="644" mass="67557">MTGRDQAGHLVLCTCAGSQPVDAKALSAATGRACGKVHDALCLATPDIVGRAFAGPNTLMACVQEAEALTALATEAGIAAPHFVDIRDRAGWGEGDVTAKQAALLAEGDLAPAEPRILDVTSDGLCLIVGPEDAALAAADRLKDALAVTVLLTDAGAAPDKQPFDVVAGRIRKAAGAFGGFELTLDTLCQINPTGRQTTFTAPRDGAKTRCDIILDMTGGTPLFPAHHKREGYLRPDPKNPQAVADAILEASQMVGTFEKVLHVRTESALCAHSRAEQTGCTNCLDICPTGAIVPDGEHVTIDPMICAGCGACSSVCPSGAVAYAAPPVDDTFRRIEILARTFRTHGKTPTLLIHDDHGREMIALSARHGAGLPDHAVPLHIPAIAAFGHAEIMAALGAGFARVDILPSPRTERDPVLDQIALANALAGRDAARLIDVTDPEALEKALRGGFETVLHDPILPMGTRRQVTRVAATALHDATTVLPLPDGAPYGAVVVDTDACTLCLSCVSLCPSGALMDNVDRPELRFQEDACLQCGLCANICPEDAITLQPQLNLSPDALSPRILNAEEPAECVECGKPFGVASTIERIAGMLADKHPMFGAEKARMIRMCDTCRVNAMAHSENNPFASAPRPKTRTSDDYLN</sequence>
<reference evidence="7" key="1">
    <citation type="submission" date="2016-10" db="EMBL/GenBank/DDBJ databases">
        <authorList>
            <person name="Varghese N."/>
            <person name="Submissions S."/>
        </authorList>
    </citation>
    <scope>NUCLEOTIDE SEQUENCE [LARGE SCALE GENOMIC DNA]</scope>
    <source>
        <strain evidence="7">DSM 100420</strain>
    </source>
</reference>
<dbReference type="InterPro" id="IPR050572">
    <property type="entry name" value="Fe-S_Ferredoxin"/>
</dbReference>
<keyword evidence="7" id="KW-1185">Reference proteome</keyword>
<dbReference type="GO" id="GO:0046872">
    <property type="term" value="F:metal ion binding"/>
    <property type="evidence" value="ECO:0007669"/>
    <property type="project" value="UniProtKB-KW"/>
</dbReference>
<dbReference type="Proteomes" id="UP000198914">
    <property type="component" value="Unassembled WGS sequence"/>
</dbReference>
<dbReference type="InterPro" id="IPR017896">
    <property type="entry name" value="4Fe4S_Fe-S-bd"/>
</dbReference>
<dbReference type="InterPro" id="IPR017900">
    <property type="entry name" value="4Fe4S_Fe_S_CS"/>
</dbReference>
<evidence type="ECO:0000256" key="3">
    <source>
        <dbReference type="ARBA" id="ARBA00023004"/>
    </source>
</evidence>
<organism evidence="6 7">
    <name type="scientific">Jannaschia faecimaris</name>
    <dbReference type="NCBI Taxonomy" id="1244108"/>
    <lineage>
        <taxon>Bacteria</taxon>
        <taxon>Pseudomonadati</taxon>
        <taxon>Pseudomonadota</taxon>
        <taxon>Alphaproteobacteria</taxon>
        <taxon>Rhodobacterales</taxon>
        <taxon>Roseobacteraceae</taxon>
        <taxon>Jannaschia</taxon>
    </lineage>
</organism>
<dbReference type="GO" id="GO:0051539">
    <property type="term" value="F:4 iron, 4 sulfur cluster binding"/>
    <property type="evidence" value="ECO:0007669"/>
    <property type="project" value="UniProtKB-KW"/>
</dbReference>
<keyword evidence="3" id="KW-0408">Iron</keyword>
<dbReference type="Gene3D" id="3.30.70.20">
    <property type="match status" value="2"/>
</dbReference>
<evidence type="ECO:0000256" key="1">
    <source>
        <dbReference type="ARBA" id="ARBA00022485"/>
    </source>
</evidence>
<dbReference type="OrthoDB" id="9800445at2"/>